<evidence type="ECO:0000313" key="8">
    <source>
        <dbReference type="Proteomes" id="UP001378188"/>
    </source>
</evidence>
<dbReference type="InterPro" id="IPR058626">
    <property type="entry name" value="MdtA-like_b-barrel"/>
</dbReference>
<dbReference type="AlphaFoldDB" id="A0AAW9RTH0"/>
<comment type="caution">
    <text evidence="7">The sequence shown here is derived from an EMBL/GenBank/DDBJ whole genome shotgun (WGS) entry which is preliminary data.</text>
</comment>
<feature type="signal peptide" evidence="3">
    <location>
        <begin position="1"/>
        <end position="27"/>
    </location>
</feature>
<evidence type="ECO:0000256" key="2">
    <source>
        <dbReference type="ARBA" id="ARBA00009477"/>
    </source>
</evidence>
<evidence type="ECO:0000259" key="6">
    <source>
        <dbReference type="Pfam" id="PF25967"/>
    </source>
</evidence>
<name>A0AAW9RTH0_9HYPH</name>
<dbReference type="NCBIfam" id="TIGR01730">
    <property type="entry name" value="RND_mfp"/>
    <property type="match status" value="1"/>
</dbReference>
<dbReference type="SUPFAM" id="SSF111369">
    <property type="entry name" value="HlyD-like secretion proteins"/>
    <property type="match status" value="1"/>
</dbReference>
<reference evidence="7 8" key="1">
    <citation type="submission" date="2024-02" db="EMBL/GenBank/DDBJ databases">
        <title>Genome analysis and characterization of Microbaculum marinisediminis sp. nov., isolated from marine sediment.</title>
        <authorList>
            <person name="Du Z.-J."/>
            <person name="Ye Y.-Q."/>
            <person name="Zhang Z.-R."/>
            <person name="Yuan S.-M."/>
            <person name="Zhang X.-Y."/>
        </authorList>
    </citation>
    <scope>NUCLEOTIDE SEQUENCE [LARGE SCALE GENOMIC DNA]</scope>
    <source>
        <strain evidence="7 8">SDUM1044001</strain>
    </source>
</reference>
<proteinExistence type="inferred from homology"/>
<dbReference type="EMBL" id="JAZHOF010000008">
    <property type="protein sequence ID" value="MEJ8573532.1"/>
    <property type="molecule type" value="Genomic_DNA"/>
</dbReference>
<feature type="domain" description="Multidrug resistance protein MdtA-like beta-barrel" evidence="5">
    <location>
        <begin position="239"/>
        <end position="295"/>
    </location>
</feature>
<accession>A0AAW9RTH0</accession>
<dbReference type="GO" id="GO:0030313">
    <property type="term" value="C:cell envelope"/>
    <property type="evidence" value="ECO:0007669"/>
    <property type="project" value="UniProtKB-SubCell"/>
</dbReference>
<dbReference type="Gene3D" id="2.40.420.20">
    <property type="match status" value="1"/>
</dbReference>
<dbReference type="GO" id="GO:0005886">
    <property type="term" value="C:plasma membrane"/>
    <property type="evidence" value="ECO:0007669"/>
    <property type="project" value="TreeGrafter"/>
</dbReference>
<dbReference type="PANTHER" id="PTHR30158">
    <property type="entry name" value="ACRA/E-RELATED COMPONENT OF DRUG EFFLUX TRANSPORTER"/>
    <property type="match status" value="1"/>
</dbReference>
<evidence type="ECO:0000259" key="5">
    <source>
        <dbReference type="Pfam" id="PF25944"/>
    </source>
</evidence>
<comment type="subcellular location">
    <subcellularLocation>
        <location evidence="1">Cell envelope</location>
    </subcellularLocation>
</comment>
<dbReference type="GO" id="GO:0022857">
    <property type="term" value="F:transmembrane transporter activity"/>
    <property type="evidence" value="ECO:0007669"/>
    <property type="project" value="InterPro"/>
</dbReference>
<dbReference type="Pfam" id="PF25917">
    <property type="entry name" value="BSH_RND"/>
    <property type="match status" value="1"/>
</dbReference>
<dbReference type="Pfam" id="PF25967">
    <property type="entry name" value="RND-MFP_C"/>
    <property type="match status" value="1"/>
</dbReference>
<dbReference type="RefSeq" id="WP_340331235.1">
    <property type="nucleotide sequence ID" value="NZ_JAZHOF010000008.1"/>
</dbReference>
<dbReference type="GO" id="GO:0046677">
    <property type="term" value="P:response to antibiotic"/>
    <property type="evidence" value="ECO:0007669"/>
    <property type="project" value="TreeGrafter"/>
</dbReference>
<dbReference type="Proteomes" id="UP001378188">
    <property type="component" value="Unassembled WGS sequence"/>
</dbReference>
<dbReference type="InterPro" id="IPR006143">
    <property type="entry name" value="RND_pump_MFP"/>
</dbReference>
<organism evidence="7 8">
    <name type="scientific">Microbaculum marinum</name>
    <dbReference type="NCBI Taxonomy" id="1764581"/>
    <lineage>
        <taxon>Bacteria</taxon>
        <taxon>Pseudomonadati</taxon>
        <taxon>Pseudomonadota</taxon>
        <taxon>Alphaproteobacteria</taxon>
        <taxon>Hyphomicrobiales</taxon>
        <taxon>Tepidamorphaceae</taxon>
        <taxon>Microbaculum</taxon>
    </lineage>
</organism>
<feature type="domain" description="Multidrug resistance protein MdtA-like C-terminal permuted SH3" evidence="6">
    <location>
        <begin position="304"/>
        <end position="362"/>
    </location>
</feature>
<feature type="domain" description="Multidrug resistance protein MdtA-like barrel-sandwich hybrid" evidence="4">
    <location>
        <begin position="62"/>
        <end position="199"/>
    </location>
</feature>
<keyword evidence="8" id="KW-1185">Reference proteome</keyword>
<protein>
    <submittedName>
        <fullName evidence="7">Efflux RND transporter periplasmic adaptor subunit</fullName>
    </submittedName>
</protein>
<dbReference type="InterPro" id="IPR058625">
    <property type="entry name" value="MdtA-like_BSH"/>
</dbReference>
<dbReference type="PANTHER" id="PTHR30158:SF10">
    <property type="entry name" value="CATION EFFLUX PUMP"/>
    <property type="match status" value="1"/>
</dbReference>
<dbReference type="InterPro" id="IPR058627">
    <property type="entry name" value="MdtA-like_C"/>
</dbReference>
<sequence length="388" mass="42616">MSLSSRRGRLILAGAFVFLALHFDKLAAEAQTADPQVTVARPVVREIIEDDEFVGRFEAVDQVSVRSRVGGYLDQVHFTDGAMVEKGQLLFTIDQRPFETALDQAKSEQGAAQALVDFTKIQFERAQSLVGNGNIPVSTVDDRRREYLAATARADGTRAAVARAELDLEYTEIRAPLAGRIDRRLVSVGNLVEANQTVLTTIVSLDPIHFYFELDEKQYLDYAMRARQNGATLNEGAGDLKVKVRVADDRIPPAEGTLDFAENRLDRETGTMRVRATFANPDYVFQPGMFGYVNVPASVPYQGVMLPDEAIGADQNRRIVYVVNADDVASAVPVRPGPRIDGYRVIRSGLTGEETVVVNGLMRVRPGVKVAPELITLPPTNEPAGTRQ</sequence>
<feature type="chain" id="PRO_5043891936" evidence="3">
    <location>
        <begin position="28"/>
        <end position="388"/>
    </location>
</feature>
<comment type="similarity">
    <text evidence="2">Belongs to the membrane fusion protein (MFP) (TC 8.A.1) family.</text>
</comment>
<evidence type="ECO:0000259" key="4">
    <source>
        <dbReference type="Pfam" id="PF25917"/>
    </source>
</evidence>
<evidence type="ECO:0000313" key="7">
    <source>
        <dbReference type="EMBL" id="MEJ8573532.1"/>
    </source>
</evidence>
<evidence type="ECO:0000256" key="1">
    <source>
        <dbReference type="ARBA" id="ARBA00004196"/>
    </source>
</evidence>
<dbReference type="Gene3D" id="2.40.50.100">
    <property type="match status" value="1"/>
</dbReference>
<gene>
    <name evidence="7" type="ORF">V3328_18730</name>
</gene>
<evidence type="ECO:0000256" key="3">
    <source>
        <dbReference type="SAM" id="SignalP"/>
    </source>
</evidence>
<keyword evidence="3" id="KW-0732">Signal</keyword>
<dbReference type="Gene3D" id="2.40.30.170">
    <property type="match status" value="1"/>
</dbReference>
<dbReference type="Gene3D" id="1.10.287.470">
    <property type="entry name" value="Helix hairpin bin"/>
    <property type="match status" value="1"/>
</dbReference>
<dbReference type="Pfam" id="PF25944">
    <property type="entry name" value="Beta-barrel_RND"/>
    <property type="match status" value="1"/>
</dbReference>